<dbReference type="SUPFAM" id="SSF54637">
    <property type="entry name" value="Thioesterase/thiol ester dehydrase-isomerase"/>
    <property type="match status" value="1"/>
</dbReference>
<dbReference type="NCBIfam" id="TIGR00369">
    <property type="entry name" value="unchar_dom_1"/>
    <property type="match status" value="1"/>
</dbReference>
<evidence type="ECO:0000259" key="8">
    <source>
        <dbReference type="Pfam" id="PF03061"/>
    </source>
</evidence>
<feature type="domain" description="Thioesterase" evidence="8">
    <location>
        <begin position="73"/>
        <end position="142"/>
    </location>
</feature>
<sequence>MPAAHPSAISFARQTKAIAMAAKIVPAPDYEDRVRASFARQQAMATIGAELTLVTPGIIEIEMPYSAALTQQHGFLHAGVISTALDSACGYAAFSLMPENSGVLTIEFKVNLLAPGRGERFLFRGSVTKPGRTIIVADGQAYAFAADGEAKLIATMTGTMMTVVGRDGIAG</sequence>
<dbReference type="InterPro" id="IPR029069">
    <property type="entry name" value="HotDog_dom_sf"/>
</dbReference>
<reference evidence="9 10" key="1">
    <citation type="journal article" date="2000" name="DNA Res.">
        <title>Complete genome structure of the nitrogen-fixing symbiotic bacterium Mesorhizobium loti.</title>
        <authorList>
            <person name="Kaneko T."/>
            <person name="Nakamura Y."/>
            <person name="Sato S."/>
            <person name="Asamizu E."/>
            <person name="Kato T."/>
            <person name="Sasamoto S."/>
            <person name="Watanabe A."/>
            <person name="Idesawa K."/>
            <person name="Ishikawa A."/>
            <person name="Kawashima K."/>
            <person name="Kimura T."/>
            <person name="Kishida Y."/>
            <person name="Kiyokawa C."/>
            <person name="Kohara M."/>
            <person name="Matsumoto M."/>
            <person name="Matsuno A."/>
            <person name="Mochizuki Y."/>
            <person name="Nakayama S."/>
            <person name="Nakazaki N."/>
            <person name="Shimpo S."/>
            <person name="Sugimoto M."/>
            <person name="Takeuchi C."/>
            <person name="Yamada M."/>
            <person name="Tabata S."/>
        </authorList>
    </citation>
    <scope>NUCLEOTIDE SEQUENCE [LARGE SCALE GENOMIC DNA]</scope>
    <source>
        <strain evidence="10">LMG 29417 / CECT 9101 / MAFF 303099</strain>
    </source>
</reference>
<evidence type="ECO:0000256" key="1">
    <source>
        <dbReference type="ARBA" id="ARBA00022801"/>
    </source>
</evidence>
<evidence type="ECO:0000256" key="5">
    <source>
        <dbReference type="ARBA" id="ARBA00038894"/>
    </source>
</evidence>
<comment type="similarity">
    <text evidence="4">Belongs to the YigI thioesterase family.</text>
</comment>
<evidence type="ECO:0000256" key="4">
    <source>
        <dbReference type="ARBA" id="ARBA00038381"/>
    </source>
</evidence>
<dbReference type="InterPro" id="IPR003736">
    <property type="entry name" value="PAAI_dom"/>
</dbReference>
<name>Q987R7_RHILO</name>
<evidence type="ECO:0000256" key="3">
    <source>
        <dbReference type="ARBA" id="ARBA00036002"/>
    </source>
</evidence>
<dbReference type="CDD" id="cd03443">
    <property type="entry name" value="PaaI_thioesterase"/>
    <property type="match status" value="1"/>
</dbReference>
<dbReference type="eggNOG" id="COG2050">
    <property type="taxonomic scope" value="Bacteria"/>
</dbReference>
<dbReference type="GO" id="GO:0047617">
    <property type="term" value="F:fatty acyl-CoA hydrolase activity"/>
    <property type="evidence" value="ECO:0007669"/>
    <property type="project" value="UniProtKB-EC"/>
</dbReference>
<dbReference type="PANTHER" id="PTHR43240:SF20">
    <property type="entry name" value="MEDIUM_LONG-CHAIN ACYL-COA THIOESTERASE YIGI"/>
    <property type="match status" value="1"/>
</dbReference>
<dbReference type="KEGG" id="mlo:mlr6946"/>
<dbReference type="EC" id="3.1.2.20" evidence="5"/>
<evidence type="ECO:0000256" key="6">
    <source>
        <dbReference type="ARBA" id="ARBA00040062"/>
    </source>
</evidence>
<evidence type="ECO:0000313" key="9">
    <source>
        <dbReference type="EMBL" id="BAB53133.1"/>
    </source>
</evidence>
<accession>Q987R7</accession>
<evidence type="ECO:0000313" key="10">
    <source>
        <dbReference type="Proteomes" id="UP000000552"/>
    </source>
</evidence>
<organism evidence="9 10">
    <name type="scientific">Mesorhizobium japonicum (strain LMG 29417 / CECT 9101 / MAFF 303099)</name>
    <name type="common">Mesorhizobium loti (strain MAFF 303099)</name>
    <dbReference type="NCBI Taxonomy" id="266835"/>
    <lineage>
        <taxon>Bacteria</taxon>
        <taxon>Pseudomonadati</taxon>
        <taxon>Pseudomonadota</taxon>
        <taxon>Alphaproteobacteria</taxon>
        <taxon>Hyphomicrobiales</taxon>
        <taxon>Phyllobacteriaceae</taxon>
        <taxon>Mesorhizobium</taxon>
    </lineage>
</organism>
<keyword evidence="1" id="KW-0378">Hydrolase</keyword>
<dbReference type="PANTHER" id="PTHR43240">
    <property type="entry name" value="1,4-DIHYDROXY-2-NAPHTHOYL-COA THIOESTERASE 1"/>
    <property type="match status" value="1"/>
</dbReference>
<evidence type="ECO:0000256" key="7">
    <source>
        <dbReference type="ARBA" id="ARBA00048062"/>
    </source>
</evidence>
<comment type="catalytic activity">
    <reaction evidence="3">
        <text>a long-chain fatty acyl-CoA + H2O = a long-chain fatty acid + CoA + H(+)</text>
        <dbReference type="Rhea" id="RHEA:67680"/>
        <dbReference type="ChEBI" id="CHEBI:15377"/>
        <dbReference type="ChEBI" id="CHEBI:15378"/>
        <dbReference type="ChEBI" id="CHEBI:57287"/>
        <dbReference type="ChEBI" id="CHEBI:57560"/>
        <dbReference type="ChEBI" id="CHEBI:83139"/>
    </reaction>
</comment>
<proteinExistence type="inferred from homology"/>
<evidence type="ECO:0000256" key="2">
    <source>
        <dbReference type="ARBA" id="ARBA00035880"/>
    </source>
</evidence>
<comment type="catalytic activity">
    <reaction evidence="7">
        <text>a medium-chain fatty acyl-CoA + H2O = a medium-chain fatty acid + CoA + H(+)</text>
        <dbReference type="Rhea" id="RHEA:68184"/>
        <dbReference type="ChEBI" id="CHEBI:15377"/>
        <dbReference type="ChEBI" id="CHEBI:15378"/>
        <dbReference type="ChEBI" id="CHEBI:57287"/>
        <dbReference type="ChEBI" id="CHEBI:59558"/>
        <dbReference type="ChEBI" id="CHEBI:90546"/>
    </reaction>
</comment>
<dbReference type="InterPro" id="IPR006683">
    <property type="entry name" value="Thioestr_dom"/>
</dbReference>
<dbReference type="AlphaFoldDB" id="Q987R7"/>
<dbReference type="Gene3D" id="3.10.129.10">
    <property type="entry name" value="Hotdog Thioesterase"/>
    <property type="match status" value="1"/>
</dbReference>
<dbReference type="HOGENOM" id="CLU_089876_5_1_5"/>
<dbReference type="EMBL" id="BA000012">
    <property type="protein sequence ID" value="BAB53133.1"/>
    <property type="molecule type" value="Genomic_DNA"/>
</dbReference>
<dbReference type="Proteomes" id="UP000000552">
    <property type="component" value="Chromosome"/>
</dbReference>
<comment type="catalytic activity">
    <reaction evidence="2">
        <text>a fatty acyl-CoA + H2O = a fatty acid + CoA + H(+)</text>
        <dbReference type="Rhea" id="RHEA:16781"/>
        <dbReference type="ChEBI" id="CHEBI:15377"/>
        <dbReference type="ChEBI" id="CHEBI:15378"/>
        <dbReference type="ChEBI" id="CHEBI:28868"/>
        <dbReference type="ChEBI" id="CHEBI:57287"/>
        <dbReference type="ChEBI" id="CHEBI:77636"/>
        <dbReference type="EC" id="3.1.2.20"/>
    </reaction>
</comment>
<dbReference type="Pfam" id="PF03061">
    <property type="entry name" value="4HBT"/>
    <property type="match status" value="1"/>
</dbReference>
<protein>
    <recommendedName>
        <fullName evidence="6">Medium/long-chain acyl-CoA thioesterase YigI</fullName>
        <ecNumber evidence="5">3.1.2.20</ecNumber>
    </recommendedName>
</protein>
<gene>
    <name evidence="9" type="ordered locus">mlr6946</name>
</gene>